<reference evidence="11" key="1">
    <citation type="submission" date="2020-05" db="EMBL/GenBank/DDBJ databases">
        <authorList>
            <person name="Chiriac C."/>
            <person name="Salcher M."/>
            <person name="Ghai R."/>
            <person name="Kavagutti S V."/>
        </authorList>
    </citation>
    <scope>NUCLEOTIDE SEQUENCE</scope>
</reference>
<dbReference type="PANTHER" id="PTHR30349">
    <property type="entry name" value="PHAGE INTEGRASE-RELATED"/>
    <property type="match status" value="1"/>
</dbReference>
<dbReference type="SUPFAM" id="SSF56349">
    <property type="entry name" value="DNA breaking-rejoining enzymes"/>
    <property type="match status" value="1"/>
</dbReference>
<dbReference type="CDD" id="cd00798">
    <property type="entry name" value="INT_XerDC_C"/>
    <property type="match status" value="1"/>
</dbReference>
<evidence type="ECO:0000256" key="1">
    <source>
        <dbReference type="ARBA" id="ARBA00004496"/>
    </source>
</evidence>
<accession>A0A6J6C5A7</accession>
<dbReference type="PROSITE" id="PS51898">
    <property type="entry name" value="TYR_RECOMBINASE"/>
    <property type="match status" value="1"/>
</dbReference>
<feature type="domain" description="Tyr recombinase" evidence="9">
    <location>
        <begin position="114"/>
        <end position="303"/>
    </location>
</feature>
<protein>
    <submittedName>
        <fullName evidence="11">Unannotated protein</fullName>
    </submittedName>
</protein>
<dbReference type="InterPro" id="IPR013762">
    <property type="entry name" value="Integrase-like_cat_sf"/>
</dbReference>
<dbReference type="InterPro" id="IPR050090">
    <property type="entry name" value="Tyrosine_recombinase_XerCD"/>
</dbReference>
<evidence type="ECO:0000256" key="3">
    <source>
        <dbReference type="ARBA" id="ARBA00022618"/>
    </source>
</evidence>
<keyword evidence="8" id="KW-0131">Cell cycle</keyword>
<dbReference type="PROSITE" id="PS51900">
    <property type="entry name" value="CB"/>
    <property type="match status" value="1"/>
</dbReference>
<dbReference type="GO" id="GO:0003677">
    <property type="term" value="F:DNA binding"/>
    <property type="evidence" value="ECO:0007669"/>
    <property type="project" value="UniProtKB-KW"/>
</dbReference>
<dbReference type="InterPro" id="IPR002104">
    <property type="entry name" value="Integrase_catalytic"/>
</dbReference>
<name>A0A6J6C5A7_9ZZZZ</name>
<dbReference type="InterPro" id="IPR044068">
    <property type="entry name" value="CB"/>
</dbReference>
<keyword evidence="2" id="KW-0963">Cytoplasm</keyword>
<dbReference type="GO" id="GO:0015074">
    <property type="term" value="P:DNA integration"/>
    <property type="evidence" value="ECO:0007669"/>
    <property type="project" value="UniProtKB-KW"/>
</dbReference>
<dbReference type="GO" id="GO:0006310">
    <property type="term" value="P:DNA recombination"/>
    <property type="evidence" value="ECO:0007669"/>
    <property type="project" value="UniProtKB-KW"/>
</dbReference>
<keyword evidence="7" id="KW-0233">DNA recombination</keyword>
<sequence>MAELPEDWELPLDVEEFLTWLTAERGRSANTLAAYRRDLTAYCHWLSETGRTLDAVRAADLDAYVGVLRERGLAPSSVKRATVAVRSLHRFRSDEGLSAIDPSAGIETPRVPAGLPKALTEAEVTALLDQVEGDTAIARRDRAILEVLYGTGARISEVCALSLGDVDLDAGLLRLFGKGSKERVVPIGRWARVALASWLEEGGRGALAPERFATRTDADAVFLNARGGRLGRQGAWAIVRKYGDAAGLGARLTPHVLRHSCATHMLDHGADIRAVQELLGHASIATTQVYTMVSNDRLFAVYEAAHPRAQASRR</sequence>
<evidence type="ECO:0000256" key="7">
    <source>
        <dbReference type="ARBA" id="ARBA00023172"/>
    </source>
</evidence>
<dbReference type="NCBIfam" id="NF001399">
    <property type="entry name" value="PRK00283.1"/>
    <property type="match status" value="1"/>
</dbReference>
<dbReference type="PANTHER" id="PTHR30349:SF81">
    <property type="entry name" value="TYROSINE RECOMBINASE XERC"/>
    <property type="match status" value="1"/>
</dbReference>
<comment type="subcellular location">
    <subcellularLocation>
        <location evidence="1">Cytoplasm</location>
    </subcellularLocation>
</comment>
<dbReference type="GO" id="GO:0005737">
    <property type="term" value="C:cytoplasm"/>
    <property type="evidence" value="ECO:0007669"/>
    <property type="project" value="UniProtKB-SubCell"/>
</dbReference>
<feature type="domain" description="Core-binding (CB)" evidence="10">
    <location>
        <begin position="8"/>
        <end position="93"/>
    </location>
</feature>
<dbReference type="Gene3D" id="1.10.443.10">
    <property type="entry name" value="Intergrase catalytic core"/>
    <property type="match status" value="1"/>
</dbReference>
<dbReference type="InterPro" id="IPR004107">
    <property type="entry name" value="Integrase_SAM-like_N"/>
</dbReference>
<evidence type="ECO:0000259" key="9">
    <source>
        <dbReference type="PROSITE" id="PS51898"/>
    </source>
</evidence>
<dbReference type="EMBL" id="CAEZSU010000041">
    <property type="protein sequence ID" value="CAB4546315.1"/>
    <property type="molecule type" value="Genomic_DNA"/>
</dbReference>
<organism evidence="11">
    <name type="scientific">freshwater metagenome</name>
    <dbReference type="NCBI Taxonomy" id="449393"/>
    <lineage>
        <taxon>unclassified sequences</taxon>
        <taxon>metagenomes</taxon>
        <taxon>ecological metagenomes</taxon>
    </lineage>
</organism>
<evidence type="ECO:0000256" key="5">
    <source>
        <dbReference type="ARBA" id="ARBA00022908"/>
    </source>
</evidence>
<dbReference type="InterPro" id="IPR023009">
    <property type="entry name" value="Tyrosine_recombinase_XerC/XerD"/>
</dbReference>
<evidence type="ECO:0000256" key="4">
    <source>
        <dbReference type="ARBA" id="ARBA00022829"/>
    </source>
</evidence>
<dbReference type="AlphaFoldDB" id="A0A6J6C5A7"/>
<dbReference type="Pfam" id="PF02899">
    <property type="entry name" value="Phage_int_SAM_1"/>
    <property type="match status" value="1"/>
</dbReference>
<keyword evidence="5" id="KW-0229">DNA integration</keyword>
<evidence type="ECO:0000259" key="10">
    <source>
        <dbReference type="PROSITE" id="PS51900"/>
    </source>
</evidence>
<keyword evidence="3" id="KW-0132">Cell division</keyword>
<dbReference type="InterPro" id="IPR011010">
    <property type="entry name" value="DNA_brk_join_enz"/>
</dbReference>
<dbReference type="HAMAP" id="MF_01808">
    <property type="entry name" value="Recomb_XerC_XerD"/>
    <property type="match status" value="1"/>
</dbReference>
<evidence type="ECO:0000313" key="11">
    <source>
        <dbReference type="EMBL" id="CAB4546315.1"/>
    </source>
</evidence>
<keyword evidence="6" id="KW-0238">DNA-binding</keyword>
<keyword evidence="4" id="KW-0159">Chromosome partition</keyword>
<dbReference type="SUPFAM" id="SSF47823">
    <property type="entry name" value="lambda integrase-like, N-terminal domain"/>
    <property type="match status" value="1"/>
</dbReference>
<evidence type="ECO:0000256" key="6">
    <source>
        <dbReference type="ARBA" id="ARBA00023125"/>
    </source>
</evidence>
<proteinExistence type="inferred from homology"/>
<dbReference type="GO" id="GO:0051301">
    <property type="term" value="P:cell division"/>
    <property type="evidence" value="ECO:0007669"/>
    <property type="project" value="UniProtKB-KW"/>
</dbReference>
<dbReference type="InterPro" id="IPR010998">
    <property type="entry name" value="Integrase_recombinase_N"/>
</dbReference>
<gene>
    <name evidence="11" type="ORF">UFOPK1495_00530</name>
</gene>
<evidence type="ECO:0000256" key="8">
    <source>
        <dbReference type="ARBA" id="ARBA00023306"/>
    </source>
</evidence>
<evidence type="ECO:0000256" key="2">
    <source>
        <dbReference type="ARBA" id="ARBA00022490"/>
    </source>
</evidence>
<dbReference type="GO" id="GO:0007059">
    <property type="term" value="P:chromosome segregation"/>
    <property type="evidence" value="ECO:0007669"/>
    <property type="project" value="UniProtKB-KW"/>
</dbReference>
<dbReference type="Gene3D" id="1.10.150.130">
    <property type="match status" value="1"/>
</dbReference>
<dbReference type="Pfam" id="PF00589">
    <property type="entry name" value="Phage_integrase"/>
    <property type="match status" value="1"/>
</dbReference>